<dbReference type="Proteomes" id="UP000017656">
    <property type="component" value="Segment"/>
</dbReference>
<gene>
    <name evidence="1" type="ORF">Presley_74</name>
</gene>
<evidence type="ECO:0000313" key="1">
    <source>
        <dbReference type="EMBL" id="AGY48141.1"/>
    </source>
</evidence>
<organism evidence="1 2">
    <name type="scientific">Acinetobacter phage Presley</name>
    <dbReference type="NCBI Taxonomy" id="1406780"/>
    <lineage>
        <taxon>Viruses</taxon>
        <taxon>Duplodnaviria</taxon>
        <taxon>Heunggongvirae</taxon>
        <taxon>Uroviricota</taxon>
        <taxon>Caudoviricetes</taxon>
        <taxon>Schitoviridae</taxon>
        <taxon>Presleyvirus</taxon>
        <taxon>Presleyvirus presley</taxon>
    </lineage>
</organism>
<name>U5PWL3_9CAUD</name>
<reference evidence="1 2" key="1">
    <citation type="journal article" date="2013" name="Genome Announc.">
        <title>Complete Genome of Acinetobacter baumannii N4-Like Podophage Presley.</title>
        <authorList>
            <person name="Farmer N.G."/>
            <person name="Wood T.L."/>
            <person name="Chamakura K.R."/>
            <person name="Kuty Everett G.F."/>
        </authorList>
    </citation>
    <scope>NUCLEOTIDE SEQUENCE [LARGE SCALE GENOMIC DNA]</scope>
</reference>
<evidence type="ECO:0000313" key="2">
    <source>
        <dbReference type="Proteomes" id="UP000017656"/>
    </source>
</evidence>
<proteinExistence type="predicted"/>
<dbReference type="GeneID" id="18504212"/>
<dbReference type="EMBL" id="KF669658">
    <property type="protein sequence ID" value="AGY48141.1"/>
    <property type="molecule type" value="Genomic_DNA"/>
</dbReference>
<protein>
    <submittedName>
        <fullName evidence="1">Uncharacterized protein</fullName>
    </submittedName>
</protein>
<dbReference type="KEGG" id="vg:18504212"/>
<sequence>MPAYGELFSEHEAQYKASVMYNTWGHLDPKPNQVYKCTFFVAHDGSEALHFKLDMPDLSGGPAFYSDICTFAFERFVKSNTEEGVYKFEGTYQLYKRPKKDSNMYGYFKGKVTKVKLK</sequence>
<dbReference type="RefSeq" id="YP_009007642.1">
    <property type="nucleotide sequence ID" value="NC_023581.1"/>
</dbReference>
<accession>U5PWL3</accession>
<keyword evidence="2" id="KW-1185">Reference proteome</keyword>